<keyword evidence="4" id="KW-0812">Transmembrane</keyword>
<evidence type="ECO:0000256" key="2">
    <source>
        <dbReference type="ARBA" id="ARBA00022676"/>
    </source>
</evidence>
<gene>
    <name evidence="7" type="ORF">SAMN04489857_0400</name>
</gene>
<dbReference type="GO" id="GO:0016757">
    <property type="term" value="F:glycosyltransferase activity"/>
    <property type="evidence" value="ECO:0007669"/>
    <property type="project" value="UniProtKB-KW"/>
</dbReference>
<reference evidence="8" key="1">
    <citation type="submission" date="2016-10" db="EMBL/GenBank/DDBJ databases">
        <authorList>
            <person name="Varghese N."/>
            <person name="Submissions S."/>
        </authorList>
    </citation>
    <scope>NUCLEOTIDE SEQUENCE [LARGE SCALE GENOMIC DNA]</scope>
    <source>
        <strain evidence="8">DSM 22620</strain>
    </source>
</reference>
<dbReference type="Pfam" id="PF01697">
    <property type="entry name" value="Glyco_transf_92"/>
    <property type="match status" value="1"/>
</dbReference>
<organism evidence="7 8">
    <name type="scientific">Parafannyhessea umbonata</name>
    <dbReference type="NCBI Taxonomy" id="604330"/>
    <lineage>
        <taxon>Bacteria</taxon>
        <taxon>Bacillati</taxon>
        <taxon>Actinomycetota</taxon>
        <taxon>Coriobacteriia</taxon>
        <taxon>Coriobacteriales</taxon>
        <taxon>Atopobiaceae</taxon>
        <taxon>Parafannyhessea</taxon>
    </lineage>
</organism>
<proteinExistence type="predicted"/>
<dbReference type="InterPro" id="IPR029044">
    <property type="entry name" value="Nucleotide-diphossugar_trans"/>
</dbReference>
<name>A0A1H1KVB2_9ACTN</name>
<comment type="subcellular location">
    <subcellularLocation>
        <location evidence="1">Membrane</location>
        <topology evidence="1">Single-pass membrane protein</topology>
    </subcellularLocation>
</comment>
<evidence type="ECO:0000256" key="1">
    <source>
        <dbReference type="ARBA" id="ARBA00004167"/>
    </source>
</evidence>
<keyword evidence="6" id="KW-0472">Membrane</keyword>
<dbReference type="SUPFAM" id="SSF53448">
    <property type="entry name" value="Nucleotide-diphospho-sugar transferases"/>
    <property type="match status" value="1"/>
</dbReference>
<evidence type="ECO:0000256" key="3">
    <source>
        <dbReference type="ARBA" id="ARBA00022679"/>
    </source>
</evidence>
<keyword evidence="5" id="KW-1133">Transmembrane helix</keyword>
<protein>
    <submittedName>
        <fullName evidence="7">Glycosyltransferase family 92</fullName>
    </submittedName>
</protein>
<dbReference type="PANTHER" id="PTHR21461:SF69">
    <property type="entry name" value="GLYCOSYLTRANSFERASE FAMILY 92 PROTEIN"/>
    <property type="match status" value="1"/>
</dbReference>
<keyword evidence="2" id="KW-0328">Glycosyltransferase</keyword>
<dbReference type="Proteomes" id="UP000199480">
    <property type="component" value="Chromosome I"/>
</dbReference>
<dbReference type="GO" id="GO:0016020">
    <property type="term" value="C:membrane"/>
    <property type="evidence" value="ECO:0007669"/>
    <property type="project" value="UniProtKB-SubCell"/>
</dbReference>
<evidence type="ECO:0000256" key="6">
    <source>
        <dbReference type="ARBA" id="ARBA00023136"/>
    </source>
</evidence>
<accession>A0A1H1KVB2</accession>
<evidence type="ECO:0000313" key="7">
    <source>
        <dbReference type="EMBL" id="SDR66311.1"/>
    </source>
</evidence>
<sequence>MPCVINQHAKSNSGPGRKGLDTLMVLPGLFHSLYLNCCHATWNGSVNLAIVAILKNEGPYILEWIEYHRSIGFQKFFLYNNESTDNVEELVAPYVHAGIVELIPWAGQARQMDAYNDALNKHMRDCKYIATIDLDEFISFGNQDTLAWLNQHIVNGVSGVGINWLIFGSSGRKTKPDGLVLESYTQRSEASFKKNLHTKTIVNPRRVLGYCNPHFAVPLLGYHAINVSDEPMSGPFSPSTQSDVPPLVYHYFCKSLEEFSLKRNRGMADKPNIREQSDFTEHDRNEIKDESMLPKAAEVKKRLAYLQEHRYPYGTRQAAQ</sequence>
<dbReference type="AlphaFoldDB" id="A0A1H1KVB2"/>
<dbReference type="GO" id="GO:0005737">
    <property type="term" value="C:cytoplasm"/>
    <property type="evidence" value="ECO:0007669"/>
    <property type="project" value="TreeGrafter"/>
</dbReference>
<evidence type="ECO:0000256" key="4">
    <source>
        <dbReference type="ARBA" id="ARBA00022692"/>
    </source>
</evidence>
<dbReference type="InterPro" id="IPR008166">
    <property type="entry name" value="Glyco_transf_92"/>
</dbReference>
<dbReference type="PANTHER" id="PTHR21461">
    <property type="entry name" value="GLYCOSYLTRANSFERASE FAMILY 92 PROTEIN"/>
    <property type="match status" value="1"/>
</dbReference>
<keyword evidence="3 7" id="KW-0808">Transferase</keyword>
<evidence type="ECO:0000313" key="8">
    <source>
        <dbReference type="Proteomes" id="UP000199480"/>
    </source>
</evidence>
<dbReference type="EMBL" id="LT629759">
    <property type="protein sequence ID" value="SDR66311.1"/>
    <property type="molecule type" value="Genomic_DNA"/>
</dbReference>
<evidence type="ECO:0000256" key="5">
    <source>
        <dbReference type="ARBA" id="ARBA00022989"/>
    </source>
</evidence>